<dbReference type="Proteomes" id="UP001501920">
    <property type="component" value="Chromosome 15"/>
</dbReference>
<organism evidence="1 2">
    <name type="scientific">Pygocentrus nattereri</name>
    <name type="common">Red-bellied piranha</name>
    <dbReference type="NCBI Taxonomy" id="42514"/>
    <lineage>
        <taxon>Eukaryota</taxon>
        <taxon>Metazoa</taxon>
        <taxon>Chordata</taxon>
        <taxon>Craniata</taxon>
        <taxon>Vertebrata</taxon>
        <taxon>Euteleostomi</taxon>
        <taxon>Actinopterygii</taxon>
        <taxon>Neopterygii</taxon>
        <taxon>Teleostei</taxon>
        <taxon>Ostariophysi</taxon>
        <taxon>Characiformes</taxon>
        <taxon>Characoidei</taxon>
        <taxon>Pygocentrus</taxon>
    </lineage>
</organism>
<dbReference type="AlphaFoldDB" id="A0A3B4CHS7"/>
<proteinExistence type="predicted"/>
<dbReference type="GeneTree" id="ENSGT01030000234960"/>
<accession>A0A3B4CHS7</accession>
<reference evidence="1" key="3">
    <citation type="submission" date="2025-09" db="UniProtKB">
        <authorList>
            <consortium name="Ensembl"/>
        </authorList>
    </citation>
    <scope>IDENTIFICATION</scope>
</reference>
<evidence type="ECO:0000313" key="2">
    <source>
        <dbReference type="Proteomes" id="UP001501920"/>
    </source>
</evidence>
<keyword evidence="2" id="KW-1185">Reference proteome</keyword>
<protein>
    <submittedName>
        <fullName evidence="1">Uncharacterized protein</fullName>
    </submittedName>
</protein>
<dbReference type="Ensembl" id="ENSPNAT00000016593.2">
    <property type="protein sequence ID" value="ENSPNAP00000010044.2"/>
    <property type="gene ID" value="ENSPNAG00000003396.2"/>
</dbReference>
<reference evidence="1 2" key="1">
    <citation type="submission" date="2020-10" db="EMBL/GenBank/DDBJ databases">
        <title>Pygocentrus nattereri (red-bellied piranha) genome, fPygNat1, primary haplotype.</title>
        <authorList>
            <person name="Myers G."/>
            <person name="Meyer A."/>
            <person name="Karagic N."/>
            <person name="Pippel M."/>
            <person name="Winkler S."/>
            <person name="Tracey A."/>
            <person name="Wood J."/>
            <person name="Formenti G."/>
            <person name="Howe K."/>
            <person name="Fedrigo O."/>
            <person name="Jarvis E.D."/>
        </authorList>
    </citation>
    <scope>NUCLEOTIDE SEQUENCE [LARGE SCALE GENOMIC DNA]</scope>
</reference>
<sequence length="106" mass="11807">MEPSLGLLLLVPGIITPLEPLELSQRRRRRLVQQQRHGLGLLRLGHQHGMAAQHDGLVLQLVTIDPGKYLGQAWIGHTVGDPVQQRCPDTAPCTWGHSLGTTWQKR</sequence>
<reference evidence="1" key="2">
    <citation type="submission" date="2025-08" db="UniProtKB">
        <authorList>
            <consortium name="Ensembl"/>
        </authorList>
    </citation>
    <scope>IDENTIFICATION</scope>
</reference>
<name>A0A3B4CHS7_PYGNA</name>
<evidence type="ECO:0000313" key="1">
    <source>
        <dbReference type="Ensembl" id="ENSPNAP00000010044.2"/>
    </source>
</evidence>
<dbReference type="OMA" id="THPDPLF"/>